<dbReference type="GO" id="GO:0016810">
    <property type="term" value="F:hydrolase activity, acting on carbon-nitrogen (but not peptide) bonds"/>
    <property type="evidence" value="ECO:0007669"/>
    <property type="project" value="InterPro"/>
</dbReference>
<dbReference type="PANTHER" id="PTHR43135:SF3">
    <property type="entry name" value="ALPHA-D-RIBOSE 1-METHYLPHOSPHONATE 5-TRIPHOSPHATE DIPHOSPHATASE"/>
    <property type="match status" value="1"/>
</dbReference>
<dbReference type="EMBL" id="CYPU01000049">
    <property type="protein sequence ID" value="CUH48995.1"/>
    <property type="molecule type" value="Genomic_DNA"/>
</dbReference>
<dbReference type="InterPro" id="IPR051781">
    <property type="entry name" value="Metallo-dep_Hydrolase"/>
</dbReference>
<dbReference type="InterPro" id="IPR006680">
    <property type="entry name" value="Amidohydro-rel"/>
</dbReference>
<sequence>MRNYGFFGGAFTSLIVALAPHMGIAQDGEDPRQVLFTNVNIFDGVSETLIENGSVLVEGNLIKSVSADVMDVPDAFTVDGEGRTLMPGLIDMHSHLCFRNGMLEFRGDYDQMAAGAYTATAMQDYLDQGFTTARDAGCNILGVAKAVNNNIVPGPRLFPSGAFLSQTGGHGDTGNFNDRMGDQDKLEAAQVSYIVDGVDEVTKAARHNLRAGATQIKIMAGGGVASEFDPLHMTQFSLEEMEAIVGVAEDYGTYVLAHAYHDNSVNRAIDAGVRVIEHNFLVSEETIIRMKEEGVALSVQSVIAFEGFDPDLVEQITFFSADQKAKAVKVNSGAKQMLDWAVKHDLLIVTGGDMFGPDLFRQADNIISFNDRVLDNPHYALKTATSNAAEVLGFSGEMNPYKEGTLGTIAAGGYADIILVDGNPLEDLNTITRDNVDFVMKDGLVYKNWLPDDRAPAFQPAGPARDAYFGLN</sequence>
<proteinExistence type="predicted"/>
<dbReference type="AlphaFoldDB" id="A0A0P1EFS1"/>
<reference evidence="2 3" key="1">
    <citation type="submission" date="2015-09" db="EMBL/GenBank/DDBJ databases">
        <authorList>
            <consortium name="Swine Surveillance"/>
        </authorList>
    </citation>
    <scope>NUCLEOTIDE SEQUENCE [LARGE SCALE GENOMIC DNA]</scope>
    <source>
        <strain evidence="2 3">CECT 4292</strain>
    </source>
</reference>
<protein>
    <submittedName>
        <fullName evidence="2">Putative chlorohydrolase/aminohydrolase</fullName>
    </submittedName>
</protein>
<evidence type="ECO:0000313" key="2">
    <source>
        <dbReference type="EMBL" id="CUH48995.1"/>
    </source>
</evidence>
<gene>
    <name evidence="2" type="ORF">RUA4292_03187</name>
</gene>
<accession>A0A0P1EFS1</accession>
<dbReference type="SUPFAM" id="SSF51556">
    <property type="entry name" value="Metallo-dependent hydrolases"/>
    <property type="match status" value="1"/>
</dbReference>
<dbReference type="PANTHER" id="PTHR43135">
    <property type="entry name" value="ALPHA-D-RIBOSE 1-METHYLPHOSPHONATE 5-TRIPHOSPHATE DIPHOSPHATASE"/>
    <property type="match status" value="1"/>
</dbReference>
<dbReference type="Gene3D" id="3.20.20.140">
    <property type="entry name" value="Metal-dependent hydrolases"/>
    <property type="match status" value="1"/>
</dbReference>
<evidence type="ECO:0000259" key="1">
    <source>
        <dbReference type="Pfam" id="PF01979"/>
    </source>
</evidence>
<dbReference type="InterPro" id="IPR057744">
    <property type="entry name" value="OTAase-like"/>
</dbReference>
<dbReference type="CDD" id="cd01299">
    <property type="entry name" value="Met_dep_hydrolase_A"/>
    <property type="match status" value="1"/>
</dbReference>
<keyword evidence="2" id="KW-0378">Hydrolase</keyword>
<organism evidence="2 3">
    <name type="scientific">Ruegeria atlantica</name>
    <dbReference type="NCBI Taxonomy" id="81569"/>
    <lineage>
        <taxon>Bacteria</taxon>
        <taxon>Pseudomonadati</taxon>
        <taxon>Pseudomonadota</taxon>
        <taxon>Alphaproteobacteria</taxon>
        <taxon>Rhodobacterales</taxon>
        <taxon>Roseobacteraceae</taxon>
        <taxon>Ruegeria</taxon>
    </lineage>
</organism>
<dbReference type="InterPro" id="IPR032466">
    <property type="entry name" value="Metal_Hydrolase"/>
</dbReference>
<dbReference type="InterPro" id="IPR011059">
    <property type="entry name" value="Metal-dep_hydrolase_composite"/>
</dbReference>
<dbReference type="Gene3D" id="2.30.40.10">
    <property type="entry name" value="Urease, subunit C, domain 1"/>
    <property type="match status" value="1"/>
</dbReference>
<dbReference type="SUPFAM" id="SSF51338">
    <property type="entry name" value="Composite domain of metallo-dependent hydrolases"/>
    <property type="match status" value="2"/>
</dbReference>
<evidence type="ECO:0000313" key="3">
    <source>
        <dbReference type="Proteomes" id="UP000050783"/>
    </source>
</evidence>
<dbReference type="Pfam" id="PF01979">
    <property type="entry name" value="Amidohydro_1"/>
    <property type="match status" value="1"/>
</dbReference>
<dbReference type="STRING" id="81569.RUM4293_03123"/>
<feature type="domain" description="Amidohydrolase-related" evidence="1">
    <location>
        <begin position="84"/>
        <end position="443"/>
    </location>
</feature>
<name>A0A0P1EFS1_9RHOB</name>
<dbReference type="Proteomes" id="UP000050783">
    <property type="component" value="Unassembled WGS sequence"/>
</dbReference>